<evidence type="ECO:0000256" key="3">
    <source>
        <dbReference type="ARBA" id="ARBA00038374"/>
    </source>
</evidence>
<dbReference type="Proteomes" id="UP001258994">
    <property type="component" value="Chromosome"/>
</dbReference>
<dbReference type="InterPro" id="IPR051454">
    <property type="entry name" value="RNA/ubiquinone_mod_enzymes"/>
</dbReference>
<sequence>MFTPELLSPAGSLKNMRYAFAYGADAVYAGQPRYSLRVRNNEFNLANLEIGINEAHALGKKLYVVSNISPHNSKLKTYLKDIEPVIAMKPDALIMSDPGLIMMIREAYPDMSIHLSVQANAVNWATVKFWHQQGVERVILSRELSLDEIEEIRMRVPEMEIEVFVHGALCMAYSGRCLLSGYINKRDPNQGACTNSCRWSYNAHEAKEDEHGEIIAVAPQAEIIAPQQSIVGSEEPELWIPEQAKVDQPPTDEVFLLQEQGRPGEYMPAFEDEHGTYIMNSKDLRAIEHVERLVKMGVHSLKIEGRTKSFYYCARTAQIYKQAMNDAVAGKSFNEDLKGNLEHLASRGYTEGFLARHRHDHLQNYEYGYSKSDSQQFVGEVLGRTEDGLIEIDVKNKFLTGDSIELMTPQGNISFVLEYMQNRKGEEVTDAKGSGHFVQIKLETEFDLEYGIIMRYLNEGENTRHPFAQNQAKA</sequence>
<dbReference type="EMBL" id="CP134145">
    <property type="protein sequence ID" value="WNC73428.1"/>
    <property type="molecule type" value="Genomic_DNA"/>
</dbReference>
<dbReference type="Gene3D" id="2.40.30.10">
    <property type="entry name" value="Translation factors"/>
    <property type="match status" value="1"/>
</dbReference>
<reference evidence="6" key="1">
    <citation type="submission" date="2023-09" db="EMBL/GenBank/DDBJ databases">
        <authorList>
            <person name="Li S."/>
            <person name="Li X."/>
            <person name="Zhang C."/>
            <person name="Zhao Z."/>
        </authorList>
    </citation>
    <scope>NUCLEOTIDE SEQUENCE [LARGE SCALE GENOMIC DNA]</scope>
    <source>
        <strain evidence="6">SQ149</strain>
    </source>
</reference>
<evidence type="ECO:0000259" key="4">
    <source>
        <dbReference type="Pfam" id="PF16325"/>
    </source>
</evidence>
<dbReference type="Pfam" id="PF01136">
    <property type="entry name" value="Peptidase_U32"/>
    <property type="match status" value="1"/>
</dbReference>
<dbReference type="Pfam" id="PF16325">
    <property type="entry name" value="Peptidase_U32_C"/>
    <property type="match status" value="1"/>
</dbReference>
<dbReference type="InterPro" id="IPR001539">
    <property type="entry name" value="Peptidase_U32"/>
</dbReference>
<keyword evidence="2" id="KW-0378">Hydrolase</keyword>
<comment type="similarity">
    <text evidence="3">Belongs to the peptidase U32 family.</text>
</comment>
<dbReference type="NCBIfam" id="NF011996">
    <property type="entry name" value="PRK15452.1"/>
    <property type="match status" value="1"/>
</dbReference>
<evidence type="ECO:0000256" key="1">
    <source>
        <dbReference type="ARBA" id="ARBA00022670"/>
    </source>
</evidence>
<dbReference type="PANTHER" id="PTHR30217">
    <property type="entry name" value="PEPTIDASE U32 FAMILY"/>
    <property type="match status" value="1"/>
</dbReference>
<evidence type="ECO:0000313" key="5">
    <source>
        <dbReference type="EMBL" id="WNC73428.1"/>
    </source>
</evidence>
<protein>
    <submittedName>
        <fullName evidence="5">tRNA 5-hydroxyuridine modification protein YegQ</fullName>
    </submittedName>
</protein>
<organism evidence="5 6">
    <name type="scientific">Thalassotalea psychrophila</name>
    <dbReference type="NCBI Taxonomy" id="3065647"/>
    <lineage>
        <taxon>Bacteria</taxon>
        <taxon>Pseudomonadati</taxon>
        <taxon>Pseudomonadota</taxon>
        <taxon>Gammaproteobacteria</taxon>
        <taxon>Alteromonadales</taxon>
        <taxon>Colwelliaceae</taxon>
        <taxon>Thalassotalea</taxon>
    </lineage>
</organism>
<evidence type="ECO:0000256" key="2">
    <source>
        <dbReference type="ARBA" id="ARBA00022801"/>
    </source>
</evidence>
<name>A0ABY9TXD3_9GAMM</name>
<evidence type="ECO:0000313" key="6">
    <source>
        <dbReference type="Proteomes" id="UP001258994"/>
    </source>
</evidence>
<dbReference type="PANTHER" id="PTHR30217:SF6">
    <property type="entry name" value="TRNA HYDROXYLATION PROTEIN P"/>
    <property type="match status" value="1"/>
</dbReference>
<dbReference type="PROSITE" id="PS01276">
    <property type="entry name" value="PEPTIDASE_U32"/>
    <property type="match status" value="1"/>
</dbReference>
<gene>
    <name evidence="5" type="primary">yegQ</name>
    <name evidence="5" type="ORF">RGQ13_05385</name>
</gene>
<dbReference type="RefSeq" id="WP_348392540.1">
    <property type="nucleotide sequence ID" value="NZ_CP134145.1"/>
</dbReference>
<accession>A0ABY9TXD3</accession>
<proteinExistence type="inferred from homology"/>
<feature type="domain" description="Peptidase family U32 C-terminal" evidence="4">
    <location>
        <begin position="374"/>
        <end position="455"/>
    </location>
</feature>
<dbReference type="InterPro" id="IPR032525">
    <property type="entry name" value="Peptidase_U32_C"/>
</dbReference>
<keyword evidence="1" id="KW-0645">Protease</keyword>
<keyword evidence="6" id="KW-1185">Reference proteome</keyword>